<evidence type="ECO:0000259" key="5">
    <source>
        <dbReference type="PROSITE" id="PS50235"/>
    </source>
</evidence>
<dbReference type="GO" id="GO:0016579">
    <property type="term" value="P:protein deubiquitination"/>
    <property type="evidence" value="ECO:0007669"/>
    <property type="project" value="InterPro"/>
</dbReference>
<dbReference type="InterPro" id="IPR021109">
    <property type="entry name" value="Peptidase_aspartic_dom_sf"/>
</dbReference>
<dbReference type="InterPro" id="IPR050164">
    <property type="entry name" value="Peptidase_C19"/>
</dbReference>
<accession>A0A6J8ESK8</accession>
<dbReference type="Pfam" id="PF02902">
    <property type="entry name" value="Peptidase_C48"/>
    <property type="match status" value="1"/>
</dbReference>
<dbReference type="InterPro" id="IPR028889">
    <property type="entry name" value="USP"/>
</dbReference>
<dbReference type="InterPro" id="IPR001969">
    <property type="entry name" value="Aspartic_peptidase_AS"/>
</dbReference>
<dbReference type="InterPro" id="IPR001394">
    <property type="entry name" value="Peptidase_C19_UCH"/>
</dbReference>
<dbReference type="PROSITE" id="PS00972">
    <property type="entry name" value="USP_1"/>
    <property type="match status" value="1"/>
</dbReference>
<dbReference type="GO" id="GO:0004190">
    <property type="term" value="F:aspartic-type endopeptidase activity"/>
    <property type="evidence" value="ECO:0007669"/>
    <property type="project" value="InterPro"/>
</dbReference>
<dbReference type="Gene3D" id="3.40.395.10">
    <property type="entry name" value="Adenoviral Proteinase, Chain A"/>
    <property type="match status" value="1"/>
</dbReference>
<dbReference type="InterPro" id="IPR018200">
    <property type="entry name" value="USP_CS"/>
</dbReference>
<comment type="similarity">
    <text evidence="1">Belongs to the peptidase C48 family.</text>
</comment>
<dbReference type="CDD" id="cd02257">
    <property type="entry name" value="Peptidase_C19"/>
    <property type="match status" value="1"/>
</dbReference>
<dbReference type="InterPro" id="IPR038765">
    <property type="entry name" value="Papain-like_cys_pep_sf"/>
</dbReference>
<dbReference type="GO" id="GO:0005829">
    <property type="term" value="C:cytosol"/>
    <property type="evidence" value="ECO:0007669"/>
    <property type="project" value="TreeGrafter"/>
</dbReference>
<evidence type="ECO:0000256" key="3">
    <source>
        <dbReference type="ARBA" id="ARBA00022801"/>
    </source>
</evidence>
<reference evidence="7 8" key="1">
    <citation type="submission" date="2020-06" db="EMBL/GenBank/DDBJ databases">
        <authorList>
            <person name="Li R."/>
            <person name="Bekaert M."/>
        </authorList>
    </citation>
    <scope>NUCLEOTIDE SEQUENCE [LARGE SCALE GENOMIC DNA]</scope>
    <source>
        <strain evidence="8">wild</strain>
    </source>
</reference>
<feature type="compositionally biased region" description="Polar residues" evidence="4">
    <location>
        <begin position="625"/>
        <end position="637"/>
    </location>
</feature>
<dbReference type="PROSITE" id="PS00141">
    <property type="entry name" value="ASP_PROTEASE"/>
    <property type="match status" value="1"/>
</dbReference>
<keyword evidence="8" id="KW-1185">Reference proteome</keyword>
<sequence length="2600" mass="299243">MKNMSHLRQTTSDERTEAPYSPDMTVFICGDIGHFARNCPNNNQKQSTLGTDNNGTYTDGTVNTLKSEVKSSNNDKDAVFVSASEDAGMFVELSVQDVPVKFVVDTGATLTLVSTRVYDLIPELYRPHMSEAQSQIKSVCDNYLSLRGKGSFTLDFDQEKFTSEAVVTDLQVDGILGTKNRNADVHRKPCRFTSDRQSKTNRDCSMREQSQVNIVTSQMSDNGEELTLMELQSNDSDLKFVNRWLTEGHRPQYNEVSGKGFFIRSLWSQFDSLELQEDIVVRRLNDLELNVAKLQAVIPMMERKQVLQYCHDTKYVCHLGVQKTLQKIRQSYYWPGLQSDVRVYVAGCNKCTQRKSPMKRKRSSMRLEEENGRHKTIHQQNKELVYTQCYYSLPCCTKEVPDIHTPSVLSQYQSLMPCRRLESFITFDKLLSLEKWEERKLERPNKNDFQGIKETTDKLKPVQNNDAQNNTSNFLDRDKLAFDSECDDTERIEGSHDKQKGISYALHTQSASHIEEDQSVIGNKNNEPCITSNFSDRKKLNIDIESDDEEYKEQSDKGKKMISHPLPSKSAKSFEEDQSEEDNEMTEQCNTSKFAESIDETSKGKKLVSHALPTQSVKHSEKSQNETVNKSCITSNFSDKKKINVDFESDDEEFKEERNKEKKEISHSLPSRSAKRSEEEQSETENESTEQCNTSKFEMSIDKSSKGKEMASKLLPTQSEKRFEEDLNDTVNKTTKPCITSNFSDRKKCNVDFESDDEECKEERVQEKKVISHSLPSKSAKRFDEDQKETENECNEQCLTSIDINDTIFDAMTEPSEVSAATTNMFLSNCHKTDVLQMNDINKRNQDATETDVPSTTESIADKEDHHKDNRHILTEKFDFKYGSPDRNTDEEKLIDSTVKYKKFSKSTVESTIGMSVPDKYFEKEVPTACSFVISDQTWKSLCKGQKNRCFKSGTWEHIISNGIKSINPYCVYMFKWHKVTIGKHKSKAKKFPLFRGEGLCKFTNCNNKCQFQMDDKKIVHATISPDVNHQITEHHARPIRGKQRQKLRKLFKSGKKPFKHYLEEMKKTPMDVKIAGNFSNFGNTTRTLQEIATESRYTSKLDKNEFESMVKLSGEMVKEIERKKIHGFIQHISILPPYVMYWTEDGVRIWHDMAKDGIVYWDATGTVLRSREDKWKYYYYELACSNPVIGQQVIPVSSMVSSIHSTPVVKFWIGEFRRSEKRIFGHANAAIPHQVTSDRSMVFIQSALSEFNSENLDSFRSRAHRIVTGKAKVGDLRGIFPHTCLSHVMASFKKLVSMHYKSNFEFGMYLFSILLNANTLPDVEEILHAVYYVLLSKYVNRKVIHHFELLLNRMSKLDRDADALCDMSADTVYTEEYSNILLFEENQNPDLLTEEDFATRSTRNEFAAFGEKILNKVNEELKECKKTDLPINRRYSQIIQEKIHKLFIPTLPLWSNILIGDLSRHGTSDIYTKFIAPSSIVRGNSRIEKRFQILKTIELDGKPLDRFDELSVRLKEHTVSVQQLAVIKSIKTRQGRSSKTIKEEWDKKRISKQQNTLLGKYQTTPKASTLQTFAKTTIISDTSKKGESKSKNAEKVNVLETENETVVKEIEVSKAKLFASDAMFSNTLIGLKDSLYLDEMYTFKAKDHQNWDYLTTVKDTRTGLTNLGNSCWFNAVVQLYTNSKFMRNVNENFNYQLSYEEKLRSVLEIFDRVGKGMEISKNYIQLALNDLHMLYGLHSSQQNDAHEFTATGIEHCMGLFGDDCLIKIQESYVCTVCGKSLNREQQVYNDIQLAIPPDVLPHEGIRELLDRYFEGEEIDSCCCGDSKRWRQVTISEFPADLSICLIRYSIKNNRSVKNRKPITLNNLINLGKYTEPRRDILYTLTGVVIHHGSSPRFGHYTFLKYDGGIPIVINDDKFSVYHEAYHLTDSYLLQYERVPQDKDICHSHLPHLIIALNGCEGWNLTIDAMTNASNISVRAKMILNHLEQIEIDESTVTHSWRAYRLIQEAIGPVDIFNGSNQFECLINSLLSYICSNNQSLMGDNFGLSTVERTNCLTCQHTTTNTVHKNCIDFQNLMPLKSIISNDELERCPVCKEESSVEIKHCILKYGRTVIIKGNSDILHSDGFSKLISKFTPKAVICSMFTFIFRQIGRDVEILQIETPNIVTEVSMEKIQSVADQYMLDLIVIADKVDESETINNYQIIDETTFIEPDNNLNLHLQSCDVNFMDGFNAPLRVNGYKLECEEVSRFLCGQFSDINIDTFFSTLKLDNSLIIPSSWFASNIGIGKTNKTEGKDTWFDKDSIYLPINVNRNHWILTVIFPKDTLIHHFDPLGNKPTFEIVNSLCNFLNNRNLIENFNSVENVWRIDDLMTTKKFPVQQSADSCGAMVCLYGKMLEQNAVMSGVITDKQIRQYIFHEVIEAYRTESMNENRFGVHTIIFTPDIDEIVKTIVQGEQSFNTEHYSFLRNPNSLYRKKMCNFGAEYISQGDYIEITEYLLNKFFWCKKGLFTINCKQCIFPEAEELNMKLKENFQNAVWYVDCVLVKGVIVEVLRRSLNAAAEDIWNSCKISEFSSSEAIRNDIKVLREARRKEKEERWMK</sequence>
<feature type="compositionally biased region" description="Basic and acidic residues" evidence="4">
    <location>
        <begin position="781"/>
        <end position="791"/>
    </location>
</feature>
<dbReference type="PROSITE" id="PS50600">
    <property type="entry name" value="ULP_PROTEASE"/>
    <property type="match status" value="1"/>
</dbReference>
<dbReference type="Pfam" id="PF00443">
    <property type="entry name" value="UCH"/>
    <property type="match status" value="1"/>
</dbReference>
<gene>
    <name evidence="7" type="ORF">MCOR_55556</name>
</gene>
<dbReference type="PROSITE" id="PS00973">
    <property type="entry name" value="USP_2"/>
    <property type="match status" value="1"/>
</dbReference>
<evidence type="ECO:0008006" key="9">
    <source>
        <dbReference type="Google" id="ProtNLM"/>
    </source>
</evidence>
<dbReference type="FunFam" id="1.10.340.70:FF:000001">
    <property type="entry name" value="Retrovirus-related Pol polyprotein from transposon gypsy-like Protein"/>
    <property type="match status" value="1"/>
</dbReference>
<feature type="domain" description="USP" evidence="5">
    <location>
        <begin position="1663"/>
        <end position="1939"/>
    </location>
</feature>
<dbReference type="Gene3D" id="1.10.340.70">
    <property type="match status" value="1"/>
</dbReference>
<keyword evidence="2" id="KW-0645">Protease</keyword>
<evidence type="ECO:0000313" key="7">
    <source>
        <dbReference type="EMBL" id="CAC5423564.1"/>
    </source>
</evidence>
<feature type="compositionally biased region" description="Basic and acidic residues" evidence="4">
    <location>
        <begin position="699"/>
        <end position="711"/>
    </location>
</feature>
<feature type="region of interest" description="Disordered" evidence="4">
    <location>
        <begin position="547"/>
        <end position="721"/>
    </location>
</feature>
<feature type="region of interest" description="Disordered" evidence="4">
    <location>
        <begin position="771"/>
        <end position="794"/>
    </location>
</feature>
<dbReference type="GO" id="GO:0004843">
    <property type="term" value="F:cysteine-type deubiquitinase activity"/>
    <property type="evidence" value="ECO:0007669"/>
    <property type="project" value="InterPro"/>
</dbReference>
<evidence type="ECO:0000259" key="6">
    <source>
        <dbReference type="PROSITE" id="PS50600"/>
    </source>
</evidence>
<dbReference type="OrthoDB" id="1939479at2759"/>
<feature type="compositionally biased region" description="Acidic residues" evidence="4">
    <location>
        <begin position="576"/>
        <end position="585"/>
    </location>
</feature>
<dbReference type="Pfam" id="PF17921">
    <property type="entry name" value="Integrase_H2C2"/>
    <property type="match status" value="1"/>
</dbReference>
<dbReference type="GO" id="GO:0006508">
    <property type="term" value="P:proteolysis"/>
    <property type="evidence" value="ECO:0007669"/>
    <property type="project" value="UniProtKB-KW"/>
</dbReference>
<protein>
    <recommendedName>
        <fullName evidence="9">USP domain-containing protein</fullName>
    </recommendedName>
</protein>
<dbReference type="InterPro" id="IPR003653">
    <property type="entry name" value="Peptidase_C48_C"/>
</dbReference>
<evidence type="ECO:0000256" key="4">
    <source>
        <dbReference type="SAM" id="MobiDB-lite"/>
    </source>
</evidence>
<name>A0A6J8ESK8_MYTCO</name>
<feature type="compositionally biased region" description="Basic and acidic residues" evidence="4">
    <location>
        <begin position="655"/>
        <end position="666"/>
    </location>
</feature>
<dbReference type="PANTHER" id="PTHR24006:SF827">
    <property type="entry name" value="UBIQUITIN CARBOXYL-TERMINAL HYDROLASE 34"/>
    <property type="match status" value="1"/>
</dbReference>
<evidence type="ECO:0000313" key="8">
    <source>
        <dbReference type="Proteomes" id="UP000507470"/>
    </source>
</evidence>
<dbReference type="GO" id="GO:0003676">
    <property type="term" value="F:nucleic acid binding"/>
    <property type="evidence" value="ECO:0007669"/>
    <property type="project" value="InterPro"/>
</dbReference>
<evidence type="ECO:0000256" key="2">
    <source>
        <dbReference type="ARBA" id="ARBA00022670"/>
    </source>
</evidence>
<dbReference type="InterPro" id="IPR036875">
    <property type="entry name" value="Znf_CCHC_sf"/>
</dbReference>
<dbReference type="Gene3D" id="2.40.70.10">
    <property type="entry name" value="Acid Proteases"/>
    <property type="match status" value="1"/>
</dbReference>
<dbReference type="SUPFAM" id="SSF54001">
    <property type="entry name" value="Cysteine proteinases"/>
    <property type="match status" value="2"/>
</dbReference>
<proteinExistence type="inferred from homology"/>
<evidence type="ECO:0000256" key="1">
    <source>
        <dbReference type="ARBA" id="ARBA00005234"/>
    </source>
</evidence>
<organism evidence="7 8">
    <name type="scientific">Mytilus coruscus</name>
    <name type="common">Sea mussel</name>
    <dbReference type="NCBI Taxonomy" id="42192"/>
    <lineage>
        <taxon>Eukaryota</taxon>
        <taxon>Metazoa</taxon>
        <taxon>Spiralia</taxon>
        <taxon>Lophotrochozoa</taxon>
        <taxon>Mollusca</taxon>
        <taxon>Bivalvia</taxon>
        <taxon>Autobranchia</taxon>
        <taxon>Pteriomorphia</taxon>
        <taxon>Mytilida</taxon>
        <taxon>Mytiloidea</taxon>
        <taxon>Mytilidae</taxon>
        <taxon>Mytilinae</taxon>
        <taxon>Mytilus</taxon>
    </lineage>
</organism>
<dbReference type="PANTHER" id="PTHR24006">
    <property type="entry name" value="UBIQUITIN CARBOXYL-TERMINAL HYDROLASE"/>
    <property type="match status" value="1"/>
</dbReference>
<dbReference type="GO" id="GO:0005634">
    <property type="term" value="C:nucleus"/>
    <property type="evidence" value="ECO:0007669"/>
    <property type="project" value="TreeGrafter"/>
</dbReference>
<feature type="domain" description="Ubiquitin-like protease family profile" evidence="6">
    <location>
        <begin position="2236"/>
        <end position="2397"/>
    </location>
</feature>
<dbReference type="SUPFAM" id="SSF57756">
    <property type="entry name" value="Retrovirus zinc finger-like domains"/>
    <property type="match status" value="1"/>
</dbReference>
<dbReference type="InterPro" id="IPR041588">
    <property type="entry name" value="Integrase_H2C2"/>
</dbReference>
<dbReference type="PROSITE" id="PS50235">
    <property type="entry name" value="USP_3"/>
    <property type="match status" value="1"/>
</dbReference>
<dbReference type="GO" id="GO:0008270">
    <property type="term" value="F:zinc ion binding"/>
    <property type="evidence" value="ECO:0007669"/>
    <property type="project" value="InterPro"/>
</dbReference>
<dbReference type="Gene3D" id="3.90.70.10">
    <property type="entry name" value="Cysteine proteinases"/>
    <property type="match status" value="1"/>
</dbReference>
<dbReference type="SUPFAM" id="SSF50630">
    <property type="entry name" value="Acid proteases"/>
    <property type="match status" value="1"/>
</dbReference>
<dbReference type="EMBL" id="CACVKT020009823">
    <property type="protein sequence ID" value="CAC5423564.1"/>
    <property type="molecule type" value="Genomic_DNA"/>
</dbReference>
<dbReference type="Proteomes" id="UP000507470">
    <property type="component" value="Unassembled WGS sequence"/>
</dbReference>
<keyword evidence="3" id="KW-0378">Hydrolase</keyword>